<feature type="region of interest" description="Disordered" evidence="1">
    <location>
        <begin position="1"/>
        <end position="57"/>
    </location>
</feature>
<keyword evidence="4" id="KW-0808">Transferase</keyword>
<proteinExistence type="predicted"/>
<dbReference type="InterPro" id="IPR038765">
    <property type="entry name" value="Papain-like_cys_pep_sf"/>
</dbReference>
<dbReference type="EMBL" id="CP059343">
    <property type="protein sequence ID" value="QMS56649.1"/>
    <property type="molecule type" value="Genomic_DNA"/>
</dbReference>
<feature type="transmembrane region" description="Helical" evidence="2">
    <location>
        <begin position="223"/>
        <end position="242"/>
    </location>
</feature>
<dbReference type="Pfam" id="PF11992">
    <property type="entry name" value="TgpA_N"/>
    <property type="match status" value="1"/>
</dbReference>
<evidence type="ECO:0000259" key="3">
    <source>
        <dbReference type="SMART" id="SM00460"/>
    </source>
</evidence>
<dbReference type="InterPro" id="IPR021878">
    <property type="entry name" value="TgpA_N"/>
</dbReference>
<dbReference type="Pfam" id="PF01841">
    <property type="entry name" value="Transglut_core"/>
    <property type="match status" value="1"/>
</dbReference>
<sequence length="827" mass="86393">MTPPDSSPRSTPRSTPGSTPRSTPWGDDAAAAGSPSTSPAAGGASSPAATSGPLSRPPRPRVMELCLLLLGAVALGCVGMGGALDGGWWIAPVAATVVTVLVVTGAARWLRLPSAVVTVLGLAALLLALTVVHLHSSALLGFIPVPGTLSAASELWGSSGDFVAGTAAPYPFHPGLSFVLCALVGLVTVFMETVLVGLRMAGLACLGIVALLVVPALTLPGSVTPLGLAAAVLAALALLAGSRSLGATRARRIAPTPGGLPRALLVVAGVLAVVLFVPSVMPGFFNGAFPQGSSLTSERAAGVGPLRAVGQDLRSQEHTTRFSYTASDDRAQYMRLLTLSDFSSDEWFPTTDGLDEDLSGLSDASRNPVPRGTEVTTKVTFDQYDEHWLPAPYAPVGVAGLGDEGWGWNPQDLSVHSESTGMSGASYTVTSTTPQATPATLRRASSASSDDALADYLKLPRDRPQALADAARDFARGAGTDYDRALALQNHLRRDFHYDLNAPLAQGYDAGGMGSLEKFMQTRTGYSGHFAPAMALMARELGIPARVAVGYLPTAATVDANGGSSYTVGTGDAHAWPELYFENVGWVRFEPTPGVPSTPDYAPDSGQDDSAGSSPSPGESAGAEPSDAQPSDGQSQGSQSADEPSQQPSTPGADQQSPDAQPSQESAPEEQRPAVLAIPWWALAGGALVLVLLVLAALPRWLRRRRRRARIAALQDKTLPPQRRANAAWDEFRALAADHGVTARPSDTPRVAARRLSAGIPAAASAVERLVEDVETSGYGVPHADWTPRTTPEDLTRIRNEFRRRATRGKRMRAAWWPASLRGGSRR</sequence>
<dbReference type="Proteomes" id="UP000216825">
    <property type="component" value="Chromosome"/>
</dbReference>
<dbReference type="PANTHER" id="PTHR42736:SF1">
    <property type="entry name" value="PROTEIN-GLUTAMINE GAMMA-GLUTAMYLTRANSFERASE"/>
    <property type="match status" value="1"/>
</dbReference>
<feature type="transmembrane region" description="Helical" evidence="2">
    <location>
        <begin position="89"/>
        <end position="110"/>
    </location>
</feature>
<gene>
    <name evidence="4" type="primary">tgpA</name>
    <name evidence="4" type="ORF">CIB50_0001362</name>
</gene>
<keyword evidence="4" id="KW-0012">Acyltransferase</keyword>
<feature type="transmembrane region" description="Helical" evidence="2">
    <location>
        <begin position="65"/>
        <end position="83"/>
    </location>
</feature>
<dbReference type="SUPFAM" id="SSF54001">
    <property type="entry name" value="Cysteine proteinases"/>
    <property type="match status" value="1"/>
</dbReference>
<feature type="compositionally biased region" description="Low complexity" evidence="1">
    <location>
        <begin position="7"/>
        <end position="53"/>
    </location>
</feature>
<feature type="compositionally biased region" description="Low complexity" evidence="1">
    <location>
        <begin position="602"/>
        <end position="641"/>
    </location>
</feature>
<dbReference type="GO" id="GO:0003810">
    <property type="term" value="F:protein-glutamine gamma-glutamyltransferase activity"/>
    <property type="evidence" value="ECO:0007669"/>
    <property type="project" value="UniProtKB-EC"/>
</dbReference>
<dbReference type="PANTHER" id="PTHR42736">
    <property type="entry name" value="PROTEIN-GLUTAMINE GAMMA-GLUTAMYLTRANSFERASE"/>
    <property type="match status" value="1"/>
</dbReference>
<feature type="transmembrane region" description="Helical" evidence="2">
    <location>
        <begin position="263"/>
        <end position="285"/>
    </location>
</feature>
<feature type="transmembrane region" description="Helical" evidence="2">
    <location>
        <begin position="117"/>
        <end position="143"/>
    </location>
</feature>
<name>A0A7D7L0V0_KOCVA</name>
<keyword evidence="2" id="KW-1133">Transmembrane helix</keyword>
<dbReference type="AlphaFoldDB" id="A0A7D7L0V0"/>
<evidence type="ECO:0000313" key="5">
    <source>
        <dbReference type="Proteomes" id="UP000216825"/>
    </source>
</evidence>
<evidence type="ECO:0000256" key="1">
    <source>
        <dbReference type="SAM" id="MobiDB-lite"/>
    </source>
</evidence>
<keyword evidence="5" id="KW-1185">Reference proteome</keyword>
<accession>A0A7D7L0V0</accession>
<protein>
    <submittedName>
        <fullName evidence="4">Protein-glutamine gamma-glutamyltransferase</fullName>
        <ecNumber evidence="4">2.3.2.13</ecNumber>
    </submittedName>
</protein>
<feature type="transmembrane region" description="Helical" evidence="2">
    <location>
        <begin position="678"/>
        <end position="698"/>
    </location>
</feature>
<dbReference type="RefSeq" id="WP_258924084.1">
    <property type="nucleotide sequence ID" value="NZ_CP059343.1"/>
</dbReference>
<feature type="region of interest" description="Disordered" evidence="1">
    <location>
        <begin position="591"/>
        <end position="671"/>
    </location>
</feature>
<feature type="compositionally biased region" description="Polar residues" evidence="1">
    <location>
        <begin position="417"/>
        <end position="438"/>
    </location>
</feature>
<evidence type="ECO:0000313" key="4">
    <source>
        <dbReference type="EMBL" id="QMS56649.1"/>
    </source>
</evidence>
<keyword evidence="2" id="KW-0472">Membrane</keyword>
<dbReference type="InterPro" id="IPR002931">
    <property type="entry name" value="Transglutaminase-like"/>
</dbReference>
<feature type="region of interest" description="Disordered" evidence="1">
    <location>
        <begin position="417"/>
        <end position="445"/>
    </location>
</feature>
<dbReference type="EC" id="2.3.2.13" evidence="4"/>
<dbReference type="KEGG" id="kvr:CIB50_0001362"/>
<evidence type="ECO:0000256" key="2">
    <source>
        <dbReference type="SAM" id="Phobius"/>
    </source>
</evidence>
<feature type="domain" description="Transglutaminase-like" evidence="3">
    <location>
        <begin position="519"/>
        <end position="593"/>
    </location>
</feature>
<reference evidence="4 5" key="2">
    <citation type="submission" date="2020-07" db="EMBL/GenBank/DDBJ databases">
        <title>Genome of starter culture bacteria Kocuria salsicia reveals its technological properties and safety for usage in meat industry.</title>
        <authorList>
            <person name="Michael M."/>
            <person name="Konstantin K."/>
            <person name="Evgenii K."/>
            <person name="Galina S."/>
            <person name="Oksana K."/>
            <person name="Andrei L."/>
        </authorList>
    </citation>
    <scope>NUCLEOTIDE SEQUENCE [LARGE SCALE GENOMIC DNA]</scope>
    <source>
        <strain evidence="4 5">80</strain>
    </source>
</reference>
<feature type="transmembrane region" description="Helical" evidence="2">
    <location>
        <begin position="198"/>
        <end position="217"/>
    </location>
</feature>
<dbReference type="SMART" id="SM00460">
    <property type="entry name" value="TGc"/>
    <property type="match status" value="1"/>
</dbReference>
<dbReference type="Gene3D" id="3.10.620.30">
    <property type="match status" value="1"/>
</dbReference>
<dbReference type="InterPro" id="IPR052901">
    <property type="entry name" value="Bact_TGase-like"/>
</dbReference>
<feature type="transmembrane region" description="Helical" evidence="2">
    <location>
        <begin position="172"/>
        <end position="191"/>
    </location>
</feature>
<organism evidence="4 5">
    <name type="scientific">Kocuria varians</name>
    <name type="common">Micrococcus varians</name>
    <dbReference type="NCBI Taxonomy" id="1272"/>
    <lineage>
        <taxon>Bacteria</taxon>
        <taxon>Bacillati</taxon>
        <taxon>Actinomycetota</taxon>
        <taxon>Actinomycetes</taxon>
        <taxon>Micrococcales</taxon>
        <taxon>Micrococcaceae</taxon>
        <taxon>Kocuria</taxon>
    </lineage>
</organism>
<reference evidence="5" key="1">
    <citation type="submission" date="2017-08" db="EMBL/GenBank/DDBJ databases">
        <title>Draft Genome Sequence of Kocuria varians 80.</title>
        <authorList>
            <person name="Minaev M."/>
            <person name="Kurbakov K.A."/>
            <person name="Solodovnikova G.I."/>
            <person name="Kuznetsova O.A."/>
            <person name="Lisitsyn A.B."/>
        </authorList>
    </citation>
    <scope>NUCLEOTIDE SEQUENCE [LARGE SCALE GENOMIC DNA]</scope>
    <source>
        <strain evidence="5">80</strain>
    </source>
</reference>
<feature type="compositionally biased region" description="Polar residues" evidence="1">
    <location>
        <begin position="642"/>
        <end position="666"/>
    </location>
</feature>
<keyword evidence="2" id="KW-0812">Transmembrane</keyword>